<keyword evidence="3" id="KW-0119">Carbohydrate metabolism</keyword>
<evidence type="ECO:0000256" key="1">
    <source>
        <dbReference type="ARBA" id="ARBA00002486"/>
    </source>
</evidence>
<evidence type="ECO:0000313" key="4">
    <source>
        <dbReference type="EMBL" id="VYT68578.1"/>
    </source>
</evidence>
<proteinExistence type="inferred from homology"/>
<comment type="similarity">
    <text evidence="2">Belongs to the ROK (NagC/XylR) family.</text>
</comment>
<gene>
    <name evidence="4" type="ORF">FPLFYP42_00249</name>
</gene>
<dbReference type="GO" id="GO:0042732">
    <property type="term" value="P:D-xylose metabolic process"/>
    <property type="evidence" value="ECO:0007669"/>
    <property type="project" value="UniProtKB-KW"/>
</dbReference>
<sequence>MNKRTEKRQNLAQLLAVLRRYGPLTQARIKEYCGLQASTVSYLMNDLKRVGLTRVAGQELQEGKVGKPGNVMQLDNERASFLGLYVEDTWIDVYRIGIDGTTQETRHVEFDGASVKDAVIGAVETELSAYPQIQGAGIAIKGIVYNDGTIKSGWRRGRGDEKSFWNFTGLSAALGQAFPNIPVVVENDANCAAELYHYNVRREQKNLVLYLLNQIPFGIGCGLILNDAIYRGRSGAAGEIFEKDAKFLKCADDLQRGNATVEQFLPAILPHMMETAYLLEPECIVLAGSYLNKLSERELKSLEPLWDGMPVPVVVAGGEEHLNPAKGAALLVTDKFIETIIEEVMRG</sequence>
<dbReference type="SUPFAM" id="SSF53067">
    <property type="entry name" value="Actin-like ATPase domain"/>
    <property type="match status" value="1"/>
</dbReference>
<dbReference type="AlphaFoldDB" id="A0A6N2YRY2"/>
<accession>A0A6N2YRY2</accession>
<dbReference type="InterPro" id="IPR036388">
    <property type="entry name" value="WH-like_DNA-bd_sf"/>
</dbReference>
<dbReference type="InterPro" id="IPR043129">
    <property type="entry name" value="ATPase_NBD"/>
</dbReference>
<dbReference type="SUPFAM" id="SSF46785">
    <property type="entry name" value="Winged helix' DNA-binding domain"/>
    <property type="match status" value="1"/>
</dbReference>
<dbReference type="Pfam" id="PF00480">
    <property type="entry name" value="ROK"/>
    <property type="match status" value="1"/>
</dbReference>
<dbReference type="Gene3D" id="3.30.420.40">
    <property type="match status" value="2"/>
</dbReference>
<dbReference type="CDD" id="cd23763">
    <property type="entry name" value="ASKHA_ATPase_ROK"/>
    <property type="match status" value="1"/>
</dbReference>
<dbReference type="EMBL" id="CACRUB010000014">
    <property type="protein sequence ID" value="VYT68578.1"/>
    <property type="molecule type" value="Genomic_DNA"/>
</dbReference>
<dbReference type="InterPro" id="IPR000600">
    <property type="entry name" value="ROK"/>
</dbReference>
<reference evidence="4" key="1">
    <citation type="submission" date="2019-11" db="EMBL/GenBank/DDBJ databases">
        <authorList>
            <person name="Feng L."/>
        </authorList>
    </citation>
    <scope>NUCLEOTIDE SEQUENCE</scope>
    <source>
        <strain evidence="4">FplautiiLFYP42</strain>
    </source>
</reference>
<protein>
    <submittedName>
        <fullName evidence="4">ROK family protein</fullName>
    </submittedName>
</protein>
<dbReference type="RefSeq" id="WP_156620971.1">
    <property type="nucleotide sequence ID" value="NZ_CACRUB010000014.1"/>
</dbReference>
<keyword evidence="3" id="KW-0859">Xylose metabolism</keyword>
<dbReference type="PANTHER" id="PTHR18964:SF149">
    <property type="entry name" value="BIFUNCTIONAL UDP-N-ACETYLGLUCOSAMINE 2-EPIMERASE_N-ACETYLMANNOSAMINE KINASE"/>
    <property type="match status" value="1"/>
</dbReference>
<dbReference type="PANTHER" id="PTHR18964">
    <property type="entry name" value="ROK (REPRESSOR, ORF, KINASE) FAMILY"/>
    <property type="match status" value="1"/>
</dbReference>
<organism evidence="4">
    <name type="scientific">Flavonifractor plautii</name>
    <name type="common">Fusobacterium plautii</name>
    <dbReference type="NCBI Taxonomy" id="292800"/>
    <lineage>
        <taxon>Bacteria</taxon>
        <taxon>Bacillati</taxon>
        <taxon>Bacillota</taxon>
        <taxon>Clostridia</taxon>
        <taxon>Eubacteriales</taxon>
        <taxon>Oscillospiraceae</taxon>
        <taxon>Flavonifractor</taxon>
    </lineage>
</organism>
<dbReference type="InterPro" id="IPR036390">
    <property type="entry name" value="WH_DNA-bd_sf"/>
</dbReference>
<evidence type="ECO:0000256" key="3">
    <source>
        <dbReference type="ARBA" id="ARBA00022629"/>
    </source>
</evidence>
<comment type="function">
    <text evidence="1">Transcriptional repressor of xylose-utilizing enzymes.</text>
</comment>
<name>A0A6N2YRY2_FLAPL</name>
<evidence type="ECO:0000256" key="2">
    <source>
        <dbReference type="ARBA" id="ARBA00006479"/>
    </source>
</evidence>
<dbReference type="Gene3D" id="1.10.10.10">
    <property type="entry name" value="Winged helix-like DNA-binding domain superfamily/Winged helix DNA-binding domain"/>
    <property type="match status" value="1"/>
</dbReference>